<feature type="transmembrane region" description="Helical" evidence="12">
    <location>
        <begin position="161"/>
        <end position="181"/>
    </location>
</feature>
<dbReference type="PANTHER" id="PTHR24248">
    <property type="entry name" value="ADRENERGIC RECEPTOR-RELATED G-PROTEIN COUPLED RECEPTOR"/>
    <property type="match status" value="1"/>
</dbReference>
<evidence type="ECO:0000256" key="6">
    <source>
        <dbReference type="ARBA" id="ARBA00023040"/>
    </source>
</evidence>
<comment type="subcellular location">
    <subcellularLocation>
        <location evidence="1">Cell membrane</location>
        <topology evidence="1">Multi-pass membrane protein</topology>
    </subcellularLocation>
</comment>
<evidence type="ECO:0000259" key="13">
    <source>
        <dbReference type="PROSITE" id="PS50262"/>
    </source>
</evidence>
<dbReference type="SMART" id="SM01381">
    <property type="entry name" value="7TM_GPCR_Srsx"/>
    <property type="match status" value="1"/>
</dbReference>
<evidence type="ECO:0000256" key="9">
    <source>
        <dbReference type="ARBA" id="ARBA00023170"/>
    </source>
</evidence>
<dbReference type="PANTHER" id="PTHR24248:SF199">
    <property type="entry name" value="IP13425P-RELATED"/>
    <property type="match status" value="1"/>
</dbReference>
<dbReference type="GO" id="GO:0043410">
    <property type="term" value="P:positive regulation of MAPK cascade"/>
    <property type="evidence" value="ECO:0007669"/>
    <property type="project" value="TreeGrafter"/>
</dbReference>
<keyword evidence="7 12" id="KW-0472">Membrane</keyword>
<accession>A0AAJ7WHM3</accession>
<dbReference type="GO" id="GO:0004993">
    <property type="term" value="F:G protein-coupled serotonin receptor activity"/>
    <property type="evidence" value="ECO:0007669"/>
    <property type="project" value="UniProtKB-ARBA"/>
</dbReference>
<dbReference type="RefSeq" id="XP_028967290.1">
    <property type="nucleotide sequence ID" value="XM_029111457.1"/>
</dbReference>
<dbReference type="GO" id="GO:0004935">
    <property type="term" value="F:adrenergic receptor activity"/>
    <property type="evidence" value="ECO:0007669"/>
    <property type="project" value="InterPro"/>
</dbReference>
<dbReference type="SUPFAM" id="SSF81321">
    <property type="entry name" value="Family A G protein-coupled receptor-like"/>
    <property type="match status" value="1"/>
</dbReference>
<dbReference type="InterPro" id="IPR000276">
    <property type="entry name" value="GPCR_Rhodpsn"/>
</dbReference>
<evidence type="ECO:0000256" key="3">
    <source>
        <dbReference type="ARBA" id="ARBA00022475"/>
    </source>
</evidence>
<dbReference type="InterPro" id="IPR017452">
    <property type="entry name" value="GPCR_Rhodpsn_7TM"/>
</dbReference>
<evidence type="ECO:0000256" key="11">
    <source>
        <dbReference type="RuleBase" id="RU000688"/>
    </source>
</evidence>
<feature type="transmembrane region" description="Helical" evidence="12">
    <location>
        <begin position="48"/>
        <end position="69"/>
    </location>
</feature>
<feature type="transmembrane region" description="Helical" evidence="12">
    <location>
        <begin position="297"/>
        <end position="321"/>
    </location>
</feature>
<dbReference type="PRINTS" id="PR00237">
    <property type="entry name" value="GPCRRHODOPSN"/>
</dbReference>
<evidence type="ECO:0000256" key="1">
    <source>
        <dbReference type="ARBA" id="ARBA00004651"/>
    </source>
</evidence>
<feature type="domain" description="G-protein coupled receptors family 1 profile" evidence="13">
    <location>
        <begin position="61"/>
        <end position="352"/>
    </location>
</feature>
<dbReference type="GO" id="GO:0005886">
    <property type="term" value="C:plasma membrane"/>
    <property type="evidence" value="ECO:0007669"/>
    <property type="project" value="UniProtKB-SubCell"/>
</dbReference>
<dbReference type="CDD" id="cd15329">
    <property type="entry name" value="7tmA_5-HT7"/>
    <property type="match status" value="1"/>
</dbReference>
<dbReference type="InterPro" id="IPR002233">
    <property type="entry name" value="ADR_fam"/>
</dbReference>
<evidence type="ECO:0000313" key="14">
    <source>
        <dbReference type="Proteomes" id="UP000694867"/>
    </source>
</evidence>
<keyword evidence="3" id="KW-1003">Cell membrane</keyword>
<evidence type="ECO:0000256" key="5">
    <source>
        <dbReference type="ARBA" id="ARBA00022989"/>
    </source>
</evidence>
<comment type="similarity">
    <text evidence="2 11">Belongs to the G-protein coupled receptor 1 family.</text>
</comment>
<dbReference type="PROSITE" id="PS50262">
    <property type="entry name" value="G_PROTEIN_RECEP_F1_2"/>
    <property type="match status" value="1"/>
</dbReference>
<evidence type="ECO:0000256" key="2">
    <source>
        <dbReference type="ARBA" id="ARBA00010663"/>
    </source>
</evidence>
<keyword evidence="10 11" id="KW-0807">Transducer</keyword>
<name>A0AAJ7WHM3_9ACAR</name>
<evidence type="ECO:0000313" key="15">
    <source>
        <dbReference type="RefSeq" id="XP_028967290.1"/>
    </source>
</evidence>
<dbReference type="AlphaFoldDB" id="A0AAJ7WHM3"/>
<proteinExistence type="inferred from homology"/>
<gene>
    <name evidence="15" type="primary">LOC100908597</name>
</gene>
<dbReference type="Gene3D" id="1.20.1070.10">
    <property type="entry name" value="Rhodopsin 7-helix transmembrane proteins"/>
    <property type="match status" value="1"/>
</dbReference>
<organism evidence="14 15">
    <name type="scientific">Galendromus occidentalis</name>
    <name type="common">western predatory mite</name>
    <dbReference type="NCBI Taxonomy" id="34638"/>
    <lineage>
        <taxon>Eukaryota</taxon>
        <taxon>Metazoa</taxon>
        <taxon>Ecdysozoa</taxon>
        <taxon>Arthropoda</taxon>
        <taxon>Chelicerata</taxon>
        <taxon>Arachnida</taxon>
        <taxon>Acari</taxon>
        <taxon>Parasitiformes</taxon>
        <taxon>Mesostigmata</taxon>
        <taxon>Gamasina</taxon>
        <taxon>Phytoseioidea</taxon>
        <taxon>Phytoseiidae</taxon>
        <taxon>Typhlodrominae</taxon>
        <taxon>Galendromus</taxon>
    </lineage>
</organism>
<dbReference type="KEGG" id="goe:100908597"/>
<evidence type="ECO:0000256" key="10">
    <source>
        <dbReference type="ARBA" id="ARBA00023224"/>
    </source>
</evidence>
<protein>
    <submittedName>
        <fullName evidence="15">5-hydroxytryptamine receptor 1-like</fullName>
    </submittedName>
</protein>
<feature type="transmembrane region" description="Helical" evidence="12">
    <location>
        <begin position="201"/>
        <end position="224"/>
    </location>
</feature>
<keyword evidence="9 11" id="KW-0675">Receptor</keyword>
<dbReference type="PROSITE" id="PS00237">
    <property type="entry name" value="G_PROTEIN_RECEP_F1_1"/>
    <property type="match status" value="1"/>
</dbReference>
<keyword evidence="14" id="KW-1185">Reference proteome</keyword>
<dbReference type="GeneID" id="100908597"/>
<evidence type="ECO:0000256" key="7">
    <source>
        <dbReference type="ARBA" id="ARBA00023136"/>
    </source>
</evidence>
<keyword evidence="5 12" id="KW-1133">Transmembrane helix</keyword>
<evidence type="ECO:0000256" key="4">
    <source>
        <dbReference type="ARBA" id="ARBA00022692"/>
    </source>
</evidence>
<dbReference type="PRINTS" id="PR01103">
    <property type="entry name" value="ADRENERGICR"/>
</dbReference>
<dbReference type="Proteomes" id="UP000694867">
    <property type="component" value="Unplaced"/>
</dbReference>
<feature type="transmembrane region" description="Helical" evidence="12">
    <location>
        <begin position="119"/>
        <end position="140"/>
    </location>
</feature>
<feature type="transmembrane region" description="Helical" evidence="12">
    <location>
        <begin position="81"/>
        <end position="104"/>
    </location>
</feature>
<evidence type="ECO:0000256" key="12">
    <source>
        <dbReference type="SAM" id="Phobius"/>
    </source>
</evidence>
<keyword evidence="6 11" id="KW-0297">G-protein coupled receptor</keyword>
<evidence type="ECO:0000256" key="8">
    <source>
        <dbReference type="ARBA" id="ARBA00023157"/>
    </source>
</evidence>
<keyword evidence="8" id="KW-1015">Disulfide bond</keyword>
<dbReference type="Pfam" id="PF00001">
    <property type="entry name" value="7tm_1"/>
    <property type="match status" value="1"/>
</dbReference>
<keyword evidence="4 11" id="KW-0812">Transmembrane</keyword>
<feature type="transmembrane region" description="Helical" evidence="12">
    <location>
        <begin position="336"/>
        <end position="355"/>
    </location>
</feature>
<reference evidence="15" key="1">
    <citation type="submission" date="2025-08" db="UniProtKB">
        <authorList>
            <consortium name="RefSeq"/>
        </authorList>
    </citation>
    <scope>IDENTIFICATION</scope>
</reference>
<sequence length="406" mass="45182">MPENDEPLLGSDRLKGILFGNYTPLEINAALTPLEQSLSNEGSATLKAFVLSCIIVVTAIGNILVCVSVMSVRRLRHPSNYLLVSLAVSDLCVALLVMPFAMYFDVVGKWYLGNTICDLWVSFDVASCTASILNLCMISVDRYMAITRPLTYGVRRTSKRICVYVAGVWTMACLISIPPVIVLGNEHGTDEEPGCQVCQSIAYQLYATLGAFYIPLIIMIVMYYKIYAAAKRVVDADQRAQINPQVLLNKGDGWHGGNSEMSNGADDSIKTSAGVSSAPHNWHNNMKRSTMMRERKASITLGIIMSAFTICWVPFFILALLEPLIKYDPGPAIKSFTLWLGYSNSMLNPVIYVTFHQDFRRAFRELLRCHWSTLNSRLRDDYYLRTYTLEGAAAEGNGNIHVTNHA</sequence>
<dbReference type="GO" id="GO:0071880">
    <property type="term" value="P:adenylate cyclase-activating adrenergic receptor signaling pathway"/>
    <property type="evidence" value="ECO:0007669"/>
    <property type="project" value="TreeGrafter"/>
</dbReference>